<name>A0ABM0SXY9_CAMSA</name>
<dbReference type="PANTHER" id="PTHR33109">
    <property type="entry name" value="EPIDERMAL PATTERNING FACTOR-LIKE PROTEIN 4"/>
    <property type="match status" value="1"/>
</dbReference>
<keyword evidence="5" id="KW-0732">Signal</keyword>
<evidence type="ECO:0000256" key="2">
    <source>
        <dbReference type="ARBA" id="ARBA00008127"/>
    </source>
</evidence>
<evidence type="ECO:0000256" key="1">
    <source>
        <dbReference type="ARBA" id="ARBA00004613"/>
    </source>
</evidence>
<dbReference type="GeneID" id="104703431"/>
<keyword evidence="8" id="KW-1133">Transmembrane helix</keyword>
<dbReference type="PANTHER" id="PTHR33109:SF60">
    <property type="entry name" value="EPIDERMAL PATTERNING FACTOR-LIKE PROTEIN 8"/>
    <property type="match status" value="1"/>
</dbReference>
<protein>
    <recommendedName>
        <fullName evidence="7">Epidermal patterning factor-like protein</fullName>
    </recommendedName>
</protein>
<sequence length="105" mass="12130">MISSRKYKRCGLGAALFIAYIFFFLISLMSLHYVSAGHDHKQKAKEPVQGSEPPECANKCLNCKPCLPYLFDIHDHGAHHDDDDYSETYYPVRWVCRCSDRVFEP</sequence>
<evidence type="ECO:0000256" key="8">
    <source>
        <dbReference type="SAM" id="Phobius"/>
    </source>
</evidence>
<keyword evidence="6" id="KW-1015">Disulfide bond</keyword>
<evidence type="ECO:0000256" key="3">
    <source>
        <dbReference type="ARBA" id="ARBA00022473"/>
    </source>
</evidence>
<evidence type="ECO:0000256" key="4">
    <source>
        <dbReference type="ARBA" id="ARBA00022525"/>
    </source>
</evidence>
<dbReference type="Proteomes" id="UP000694864">
    <property type="component" value="Chromosome 7"/>
</dbReference>
<feature type="transmembrane region" description="Helical" evidence="8">
    <location>
        <begin position="12"/>
        <end position="34"/>
    </location>
</feature>
<dbReference type="Pfam" id="PF17181">
    <property type="entry name" value="EPF"/>
    <property type="match status" value="1"/>
</dbReference>
<reference evidence="10" key="2">
    <citation type="submission" date="2025-08" db="UniProtKB">
        <authorList>
            <consortium name="RefSeq"/>
        </authorList>
    </citation>
    <scope>IDENTIFICATION</scope>
    <source>
        <tissue evidence="10">Leaf</tissue>
    </source>
</reference>
<evidence type="ECO:0000313" key="9">
    <source>
        <dbReference type="Proteomes" id="UP000694864"/>
    </source>
</evidence>
<reference evidence="9" key="1">
    <citation type="journal article" date="2014" name="Nat. Commun.">
        <title>The emerging biofuel crop Camelina sativa retains a highly undifferentiated hexaploid genome structure.</title>
        <authorList>
            <person name="Kagale S."/>
            <person name="Koh C."/>
            <person name="Nixon J."/>
            <person name="Bollina V."/>
            <person name="Clarke W.E."/>
            <person name="Tuteja R."/>
            <person name="Spillane C."/>
            <person name="Robinson S.J."/>
            <person name="Links M.G."/>
            <person name="Clarke C."/>
            <person name="Higgins E.E."/>
            <person name="Huebert T."/>
            <person name="Sharpe A.G."/>
            <person name="Parkin I.A."/>
        </authorList>
    </citation>
    <scope>NUCLEOTIDE SEQUENCE [LARGE SCALE GENOMIC DNA]</scope>
    <source>
        <strain evidence="9">cv. DH55</strain>
    </source>
</reference>
<evidence type="ECO:0000313" key="10">
    <source>
        <dbReference type="RefSeq" id="XP_010417745.1"/>
    </source>
</evidence>
<comment type="subcellular location">
    <subcellularLocation>
        <location evidence="1 7">Secreted</location>
    </subcellularLocation>
</comment>
<keyword evidence="4 7" id="KW-0964">Secreted</keyword>
<comment type="similarity">
    <text evidence="2 7">Belongs to the plant cysteine rich small secretory peptide family. Epidermal patterning factor subfamily.</text>
</comment>
<keyword evidence="8" id="KW-0812">Transmembrane</keyword>
<dbReference type="RefSeq" id="XP_010417745.1">
    <property type="nucleotide sequence ID" value="XM_010419443.1"/>
</dbReference>
<evidence type="ECO:0000256" key="7">
    <source>
        <dbReference type="RuleBase" id="RU367102"/>
    </source>
</evidence>
<accession>A0ABM0SXY9</accession>
<keyword evidence="3 7" id="KW-0217">Developmental protein</keyword>
<dbReference type="InterPro" id="IPR039455">
    <property type="entry name" value="EPFL"/>
</dbReference>
<proteinExistence type="inferred from homology"/>
<evidence type="ECO:0000256" key="6">
    <source>
        <dbReference type="ARBA" id="ARBA00023157"/>
    </source>
</evidence>
<organism evidence="9 10">
    <name type="scientific">Camelina sativa</name>
    <name type="common">False flax</name>
    <name type="synonym">Myagrum sativum</name>
    <dbReference type="NCBI Taxonomy" id="90675"/>
    <lineage>
        <taxon>Eukaryota</taxon>
        <taxon>Viridiplantae</taxon>
        <taxon>Streptophyta</taxon>
        <taxon>Embryophyta</taxon>
        <taxon>Tracheophyta</taxon>
        <taxon>Spermatophyta</taxon>
        <taxon>Magnoliopsida</taxon>
        <taxon>eudicotyledons</taxon>
        <taxon>Gunneridae</taxon>
        <taxon>Pentapetalae</taxon>
        <taxon>rosids</taxon>
        <taxon>malvids</taxon>
        <taxon>Brassicales</taxon>
        <taxon>Brassicaceae</taxon>
        <taxon>Camelineae</taxon>
        <taxon>Camelina</taxon>
    </lineage>
</organism>
<comment type="function">
    <text evidence="7">Controls stomatal patterning.</text>
</comment>
<gene>
    <name evidence="10" type="primary">LOC104703431</name>
</gene>
<keyword evidence="8" id="KW-0472">Membrane</keyword>
<keyword evidence="9" id="KW-1185">Reference proteome</keyword>
<evidence type="ECO:0000256" key="5">
    <source>
        <dbReference type="ARBA" id="ARBA00022729"/>
    </source>
</evidence>